<reference evidence="4" key="1">
    <citation type="journal article" date="2019" name="Int. J. Syst. Evol. Microbiol.">
        <title>The Global Catalogue of Microorganisms (GCM) 10K type strain sequencing project: providing services to taxonomists for standard genome sequencing and annotation.</title>
        <authorList>
            <consortium name="The Broad Institute Genomics Platform"/>
            <consortium name="The Broad Institute Genome Sequencing Center for Infectious Disease"/>
            <person name="Wu L."/>
            <person name="Ma J."/>
        </authorList>
    </citation>
    <scope>NUCLEOTIDE SEQUENCE [LARGE SCALE GENOMIC DNA]</scope>
    <source>
        <strain evidence="4">CGMCC 4.7371</strain>
    </source>
</reference>
<evidence type="ECO:0000313" key="4">
    <source>
        <dbReference type="Proteomes" id="UP000655410"/>
    </source>
</evidence>
<dbReference type="InterPro" id="IPR024516">
    <property type="entry name" value="Mce_C"/>
</dbReference>
<dbReference type="InterPro" id="IPR003399">
    <property type="entry name" value="Mce/MlaD"/>
</dbReference>
<keyword evidence="4" id="KW-1185">Reference proteome</keyword>
<evidence type="ECO:0000259" key="1">
    <source>
        <dbReference type="Pfam" id="PF02470"/>
    </source>
</evidence>
<organism evidence="3 4">
    <name type="scientific">Nocardioides phosphati</name>
    <dbReference type="NCBI Taxonomy" id="1867775"/>
    <lineage>
        <taxon>Bacteria</taxon>
        <taxon>Bacillati</taxon>
        <taxon>Actinomycetota</taxon>
        <taxon>Actinomycetes</taxon>
        <taxon>Propionibacteriales</taxon>
        <taxon>Nocardioidaceae</taxon>
        <taxon>Nocardioides</taxon>
    </lineage>
</organism>
<feature type="domain" description="Mammalian cell entry C-terminal" evidence="2">
    <location>
        <begin position="111"/>
        <end position="299"/>
    </location>
</feature>
<dbReference type="PANTHER" id="PTHR33371:SF4">
    <property type="entry name" value="INTERMEMBRANE PHOSPHOLIPID TRANSPORT SYSTEM BINDING PROTEIN MLAD"/>
    <property type="match status" value="1"/>
</dbReference>
<dbReference type="EMBL" id="BMNI01000015">
    <property type="protein sequence ID" value="GGO93921.1"/>
    <property type="molecule type" value="Genomic_DNA"/>
</dbReference>
<dbReference type="RefSeq" id="WP_188785210.1">
    <property type="nucleotide sequence ID" value="NZ_BMNI01000015.1"/>
</dbReference>
<comment type="caution">
    <text evidence="3">The sequence shown here is derived from an EMBL/GenBank/DDBJ whole genome shotgun (WGS) entry which is preliminary data.</text>
</comment>
<dbReference type="PANTHER" id="PTHR33371">
    <property type="entry name" value="INTERMEMBRANE PHOSPHOLIPID TRANSPORT SYSTEM BINDING PROTEIN MLAD-RELATED"/>
    <property type="match status" value="1"/>
</dbReference>
<dbReference type="NCBIfam" id="TIGR00996">
    <property type="entry name" value="Mtu_fam_mce"/>
    <property type="match status" value="1"/>
</dbReference>
<dbReference type="Pfam" id="PF11887">
    <property type="entry name" value="Mce4_CUP1"/>
    <property type="match status" value="1"/>
</dbReference>
<evidence type="ECO:0000313" key="3">
    <source>
        <dbReference type="EMBL" id="GGO93921.1"/>
    </source>
</evidence>
<dbReference type="InterPro" id="IPR005693">
    <property type="entry name" value="Mce"/>
</dbReference>
<gene>
    <name evidence="3" type="ORF">GCM10011584_33730</name>
</gene>
<accession>A0ABQ2NDK5</accession>
<evidence type="ECO:0000259" key="2">
    <source>
        <dbReference type="Pfam" id="PF11887"/>
    </source>
</evidence>
<dbReference type="Proteomes" id="UP000655410">
    <property type="component" value="Unassembled WGS sequence"/>
</dbReference>
<proteinExistence type="predicted"/>
<feature type="domain" description="Mce/MlaD" evidence="1">
    <location>
        <begin position="32"/>
        <end position="105"/>
    </location>
</feature>
<protein>
    <submittedName>
        <fullName evidence="3">ABC transporter substrate-binding protein</fullName>
    </submittedName>
</protein>
<dbReference type="InterPro" id="IPR052336">
    <property type="entry name" value="MlaD_Phospholipid_Transporter"/>
</dbReference>
<dbReference type="Pfam" id="PF02470">
    <property type="entry name" value="MlaD"/>
    <property type="match status" value="1"/>
</dbReference>
<name>A0ABQ2NDK5_9ACTN</name>
<sequence length="363" mass="38782">MLSRRRLLVGVVLAVLVGALVVGFRGARDDRWTVAAEFTDTTGLYVGNEVQYLGVPVGKITAIEPEGRVVRVEMVVDGDIEVPRKAVAEVLQSALLTDRYVALGPAYTGGPRLHSGATITAADTRSPISFDDLGKSIDQLVVALDRQGPGGRDIGDLLHVTAANLDGNGKRIQRLITSSTAALASIDRKEPDLIAVAHNLRVLAHALAKRDAMVRRFTTNMSESSRVVAGQTESLDRTLSALSDLTTEVSSFIGKNRKVLTHDLGDVAAVTRTIRQQQGALARVFDYLPTGAENIVRAYDPSARSLRVQLAIRDMAVFNPLVRQGVCSALVGDNICSLLVKPDGSGVADLLFDLVEGTIPGEN</sequence>